<accession>S8DQH9</accession>
<sequence>MSPIMELRADEPTCCTIIATVSTHATFRVIVGRTYPDLVSGCTLISAKVHLRRVWPTTRVKLSQER</sequence>
<evidence type="ECO:0000313" key="2">
    <source>
        <dbReference type="Proteomes" id="UP000015241"/>
    </source>
</evidence>
<dbReference type="AlphaFoldDB" id="S8DQH9"/>
<name>S8DQH9_FOMSC</name>
<dbReference type="InParanoid" id="S8DQH9"/>
<dbReference type="Proteomes" id="UP000015241">
    <property type="component" value="Unassembled WGS sequence"/>
</dbReference>
<reference evidence="1 2" key="1">
    <citation type="journal article" date="2012" name="Science">
        <title>The Paleozoic origin of enzymatic lignin decomposition reconstructed from 31 fungal genomes.</title>
        <authorList>
            <person name="Floudas D."/>
            <person name="Binder M."/>
            <person name="Riley R."/>
            <person name="Barry K."/>
            <person name="Blanchette R.A."/>
            <person name="Henrissat B."/>
            <person name="Martinez A.T."/>
            <person name="Otillar R."/>
            <person name="Spatafora J.W."/>
            <person name="Yadav J.S."/>
            <person name="Aerts A."/>
            <person name="Benoit I."/>
            <person name="Boyd A."/>
            <person name="Carlson A."/>
            <person name="Copeland A."/>
            <person name="Coutinho P.M."/>
            <person name="de Vries R.P."/>
            <person name="Ferreira P."/>
            <person name="Findley K."/>
            <person name="Foster B."/>
            <person name="Gaskell J."/>
            <person name="Glotzer D."/>
            <person name="Gorecki P."/>
            <person name="Heitman J."/>
            <person name="Hesse C."/>
            <person name="Hori C."/>
            <person name="Igarashi K."/>
            <person name="Jurgens J.A."/>
            <person name="Kallen N."/>
            <person name="Kersten P."/>
            <person name="Kohler A."/>
            <person name="Kuees U."/>
            <person name="Kumar T.K.A."/>
            <person name="Kuo A."/>
            <person name="LaButti K."/>
            <person name="Larrondo L.F."/>
            <person name="Lindquist E."/>
            <person name="Ling A."/>
            <person name="Lombard V."/>
            <person name="Lucas S."/>
            <person name="Lundell T."/>
            <person name="Martin R."/>
            <person name="McLaughlin D.J."/>
            <person name="Morgenstern I."/>
            <person name="Morin E."/>
            <person name="Murat C."/>
            <person name="Nagy L.G."/>
            <person name="Nolan M."/>
            <person name="Ohm R.A."/>
            <person name="Patyshakuliyeva A."/>
            <person name="Rokas A."/>
            <person name="Ruiz-Duenas F.J."/>
            <person name="Sabat G."/>
            <person name="Salamov A."/>
            <person name="Samejima M."/>
            <person name="Schmutz J."/>
            <person name="Slot J.C."/>
            <person name="St John F."/>
            <person name="Stenlid J."/>
            <person name="Sun H."/>
            <person name="Sun S."/>
            <person name="Syed K."/>
            <person name="Tsang A."/>
            <person name="Wiebenga A."/>
            <person name="Young D."/>
            <person name="Pisabarro A."/>
            <person name="Eastwood D.C."/>
            <person name="Martin F."/>
            <person name="Cullen D."/>
            <person name="Grigoriev I.V."/>
            <person name="Hibbett D.S."/>
        </authorList>
    </citation>
    <scope>NUCLEOTIDE SEQUENCE</scope>
    <source>
        <strain evidence="2">FP-58527</strain>
    </source>
</reference>
<proteinExistence type="predicted"/>
<gene>
    <name evidence="1" type="ORF">FOMPIDRAFT_149639</name>
</gene>
<dbReference type="EMBL" id="KE504273">
    <property type="protein sequence ID" value="EPS93468.1"/>
    <property type="molecule type" value="Genomic_DNA"/>
</dbReference>
<dbReference type="HOGENOM" id="CLU_2831217_0_0_1"/>
<organism evidence="1 2">
    <name type="scientific">Fomitopsis schrenkii</name>
    <name type="common">Brown rot fungus</name>
    <dbReference type="NCBI Taxonomy" id="2126942"/>
    <lineage>
        <taxon>Eukaryota</taxon>
        <taxon>Fungi</taxon>
        <taxon>Dikarya</taxon>
        <taxon>Basidiomycota</taxon>
        <taxon>Agaricomycotina</taxon>
        <taxon>Agaricomycetes</taxon>
        <taxon>Polyporales</taxon>
        <taxon>Fomitopsis</taxon>
    </lineage>
</organism>
<evidence type="ECO:0000313" key="1">
    <source>
        <dbReference type="EMBL" id="EPS93468.1"/>
    </source>
</evidence>
<protein>
    <submittedName>
        <fullName evidence="1">Uncharacterized protein</fullName>
    </submittedName>
</protein>
<keyword evidence="2" id="KW-1185">Reference proteome</keyword>